<reference evidence="1 2" key="2">
    <citation type="journal article" date="2016" name="Int. J. Syst. Evol. Microbiol.">
        <title>Lutibacter profundi sp. nov., isolated from a deep-sea hydrothermal system on the Arctic Mid-Ocean Ridge and emended description of the genus Lutibacter.</title>
        <authorList>
            <person name="Le Moine Bauer S."/>
            <person name="Roalkvam I."/>
            <person name="Steen I.H."/>
            <person name="Dahle H."/>
        </authorList>
    </citation>
    <scope>NUCLEOTIDE SEQUENCE [LARGE SCALE GENOMIC DNA]</scope>
    <source>
        <strain evidence="1 2">LP1</strain>
    </source>
</reference>
<dbReference type="KEGG" id="lut:Lupro_11880"/>
<accession>A0A109RP38</accession>
<name>A0A109RP38_9FLAO</name>
<keyword evidence="2" id="KW-1185">Reference proteome</keyword>
<dbReference type="STRING" id="1622118.Lupro_11880"/>
<organism evidence="1 2">
    <name type="scientific">Lutibacter profundi</name>
    <dbReference type="NCBI Taxonomy" id="1622118"/>
    <lineage>
        <taxon>Bacteria</taxon>
        <taxon>Pseudomonadati</taxon>
        <taxon>Bacteroidota</taxon>
        <taxon>Flavobacteriia</taxon>
        <taxon>Flavobacteriales</taxon>
        <taxon>Flavobacteriaceae</taxon>
        <taxon>Lutibacter</taxon>
    </lineage>
</organism>
<reference evidence="2" key="1">
    <citation type="submission" date="2015-12" db="EMBL/GenBank/DDBJ databases">
        <title>Complete genome sequence of Lutibacter profundus strain LP1.</title>
        <authorList>
            <person name="Wissuwa J."/>
            <person name="Le Moine Bauer S."/>
            <person name="Stokke R."/>
            <person name="Dahle H."/>
            <person name="Steen I.H."/>
        </authorList>
    </citation>
    <scope>NUCLEOTIDE SEQUENCE [LARGE SCALE GENOMIC DNA]</scope>
    <source>
        <strain evidence="2">LP1</strain>
    </source>
</reference>
<protein>
    <submittedName>
        <fullName evidence="1">Uncharacterized protein</fullName>
    </submittedName>
</protein>
<dbReference type="EMBL" id="CP013355">
    <property type="protein sequence ID" value="AMC11922.1"/>
    <property type="molecule type" value="Genomic_DNA"/>
</dbReference>
<evidence type="ECO:0000313" key="2">
    <source>
        <dbReference type="Proteomes" id="UP000059672"/>
    </source>
</evidence>
<gene>
    <name evidence="1" type="ORF">Lupro_11880</name>
</gene>
<dbReference type="Proteomes" id="UP000059672">
    <property type="component" value="Chromosome"/>
</dbReference>
<proteinExistence type="predicted"/>
<evidence type="ECO:0000313" key="1">
    <source>
        <dbReference type="EMBL" id="AMC11922.1"/>
    </source>
</evidence>
<sequence length="69" mass="7468">MVKQVIASKNAVAFRRAAGELNEGVGVIARCHRHKCVQQLRGTRKGWSHSAGLSAGYVFEAVGKARAIY</sequence>
<dbReference type="AlphaFoldDB" id="A0A109RP38"/>